<proteinExistence type="predicted"/>
<sequence>MKLFTGTPLSKFSDPSAKRDARGGNDNPDKTAVSATSPAEKTSKLRIVPIPRLAAGGRWRVEAMRSYSEPLLLWFTRGQGRITVNGVTRGYGAHNAIFIPAGVMHGYDVGSQSYGTAVFFGRGTDLSLPGTAHHLRIRDVGPQAELSGLIDNVQRELDSGKPGAERAAHHHLGLLGVWLERQVEIAKADAKKPGAAARLAARYTELLERDFRSGKGVAEYARELGVTPTHLTRVCNQSCGRSASDLLHDRVIFEARILLTETRMPISHVSQELGFTSAAYFTRAFQHRTGKTPTAFRKAG</sequence>
<dbReference type="SUPFAM" id="SSF51215">
    <property type="entry name" value="Regulatory protein AraC"/>
    <property type="match status" value="1"/>
</dbReference>
<dbReference type="PROSITE" id="PS01124">
    <property type="entry name" value="HTH_ARAC_FAMILY_2"/>
    <property type="match status" value="1"/>
</dbReference>
<dbReference type="EMBL" id="JAOWKZ010000003">
    <property type="protein sequence ID" value="MCV2873336.1"/>
    <property type="molecule type" value="Genomic_DNA"/>
</dbReference>
<feature type="compositionally biased region" description="Basic and acidic residues" evidence="4">
    <location>
        <begin position="16"/>
        <end position="29"/>
    </location>
</feature>
<protein>
    <submittedName>
        <fullName evidence="6">AraC family transcriptional regulator</fullName>
    </submittedName>
</protein>
<keyword evidence="3" id="KW-0804">Transcription</keyword>
<dbReference type="Gene3D" id="1.10.10.60">
    <property type="entry name" value="Homeodomain-like"/>
    <property type="match status" value="1"/>
</dbReference>
<organism evidence="6 7">
    <name type="scientific">Albidovulum litorale</name>
    <dbReference type="NCBI Taxonomy" id="2984134"/>
    <lineage>
        <taxon>Bacteria</taxon>
        <taxon>Pseudomonadati</taxon>
        <taxon>Pseudomonadota</taxon>
        <taxon>Alphaproteobacteria</taxon>
        <taxon>Rhodobacterales</taxon>
        <taxon>Paracoccaceae</taxon>
        <taxon>Albidovulum</taxon>
    </lineage>
</organism>
<gene>
    <name evidence="6" type="ORF">OEZ71_13640</name>
</gene>
<evidence type="ECO:0000313" key="6">
    <source>
        <dbReference type="EMBL" id="MCV2873336.1"/>
    </source>
</evidence>
<dbReference type="PRINTS" id="PR00032">
    <property type="entry name" value="HTHARAC"/>
</dbReference>
<keyword evidence="1" id="KW-0805">Transcription regulation</keyword>
<dbReference type="SUPFAM" id="SSF46689">
    <property type="entry name" value="Homeodomain-like"/>
    <property type="match status" value="1"/>
</dbReference>
<feature type="region of interest" description="Disordered" evidence="4">
    <location>
        <begin position="1"/>
        <end position="40"/>
    </location>
</feature>
<dbReference type="Pfam" id="PF12833">
    <property type="entry name" value="HTH_18"/>
    <property type="match status" value="1"/>
</dbReference>
<dbReference type="InterPro" id="IPR037923">
    <property type="entry name" value="HTH-like"/>
</dbReference>
<dbReference type="PANTHER" id="PTHR43280:SF32">
    <property type="entry name" value="TRANSCRIPTIONAL REGULATORY PROTEIN"/>
    <property type="match status" value="1"/>
</dbReference>
<comment type="caution">
    <text evidence="6">The sequence shown here is derived from an EMBL/GenBank/DDBJ whole genome shotgun (WGS) entry which is preliminary data.</text>
</comment>
<feature type="domain" description="HTH araC/xylS-type" evidence="5">
    <location>
        <begin position="201"/>
        <end position="299"/>
    </location>
</feature>
<dbReference type="InterPro" id="IPR018060">
    <property type="entry name" value="HTH_AraC"/>
</dbReference>
<reference evidence="6 7" key="1">
    <citation type="submission" date="2022-10" db="EMBL/GenBank/DDBJ databases">
        <title>Defluviimonas sp. nov., isolated from ocean surface sediments.</title>
        <authorList>
            <person name="He W."/>
            <person name="Wang L."/>
            <person name="Zhang D.-F."/>
        </authorList>
    </citation>
    <scope>NUCLEOTIDE SEQUENCE [LARGE SCALE GENOMIC DNA]</scope>
    <source>
        <strain evidence="6 7">WL0050</strain>
    </source>
</reference>
<keyword evidence="2" id="KW-0238">DNA-binding</keyword>
<dbReference type="SMART" id="SM00342">
    <property type="entry name" value="HTH_ARAC"/>
    <property type="match status" value="1"/>
</dbReference>
<evidence type="ECO:0000256" key="1">
    <source>
        <dbReference type="ARBA" id="ARBA00023015"/>
    </source>
</evidence>
<dbReference type="PANTHER" id="PTHR43280">
    <property type="entry name" value="ARAC-FAMILY TRANSCRIPTIONAL REGULATOR"/>
    <property type="match status" value="1"/>
</dbReference>
<evidence type="ECO:0000256" key="3">
    <source>
        <dbReference type="ARBA" id="ARBA00023163"/>
    </source>
</evidence>
<evidence type="ECO:0000256" key="4">
    <source>
        <dbReference type="SAM" id="MobiDB-lite"/>
    </source>
</evidence>
<name>A0ABT2ZQ97_9RHOB</name>
<dbReference type="RefSeq" id="WP_263740543.1">
    <property type="nucleotide sequence ID" value="NZ_JAOWKZ010000003.1"/>
</dbReference>
<evidence type="ECO:0000256" key="2">
    <source>
        <dbReference type="ARBA" id="ARBA00023125"/>
    </source>
</evidence>
<evidence type="ECO:0000313" key="7">
    <source>
        <dbReference type="Proteomes" id="UP001652564"/>
    </source>
</evidence>
<evidence type="ECO:0000259" key="5">
    <source>
        <dbReference type="PROSITE" id="PS01124"/>
    </source>
</evidence>
<dbReference type="Proteomes" id="UP001652564">
    <property type="component" value="Unassembled WGS sequence"/>
</dbReference>
<dbReference type="InterPro" id="IPR009057">
    <property type="entry name" value="Homeodomain-like_sf"/>
</dbReference>
<accession>A0ABT2ZQ97</accession>
<keyword evidence="7" id="KW-1185">Reference proteome</keyword>
<dbReference type="InterPro" id="IPR020449">
    <property type="entry name" value="Tscrpt_reg_AraC-type_HTH"/>
</dbReference>